<name>A0ACC8XDP0_9FIRM</name>
<protein>
    <submittedName>
        <fullName evidence="1">Uncharacterized protein</fullName>
    </submittedName>
</protein>
<proteinExistence type="predicted"/>
<evidence type="ECO:0000313" key="2">
    <source>
        <dbReference type="Proteomes" id="UP000188637"/>
    </source>
</evidence>
<dbReference type="EMBL" id="LJHD01000227">
    <property type="protein sequence ID" value="ONI40933.1"/>
    <property type="molecule type" value="Genomic_DNA"/>
</dbReference>
<reference evidence="1" key="1">
    <citation type="submission" date="2016-08" db="EMBL/GenBank/DDBJ databases">
        <authorList>
            <person name="Ngugi D.K."/>
            <person name="Miyake S."/>
            <person name="Stingl U."/>
        </authorList>
    </citation>
    <scope>NUCLEOTIDE SEQUENCE</scope>
    <source>
        <strain evidence="1">SCG-D08WGA-EpuloA1</strain>
    </source>
</reference>
<comment type="caution">
    <text evidence="1">The sequence shown here is derived from an EMBL/GenBank/DDBJ whole genome shotgun (WGS) entry which is preliminary data.</text>
</comment>
<gene>
    <name evidence="1" type="ORF">AN640_08340</name>
</gene>
<organism evidence="1 2">
    <name type="scientific">Candidatus Epulonipiscium fishelsonii</name>
    <dbReference type="NCBI Taxonomy" id="77094"/>
    <lineage>
        <taxon>Bacteria</taxon>
        <taxon>Bacillati</taxon>
        <taxon>Bacillota</taxon>
        <taxon>Clostridia</taxon>
        <taxon>Lachnospirales</taxon>
        <taxon>Lachnospiraceae</taxon>
        <taxon>Candidatus Epulonipiscium</taxon>
    </lineage>
</organism>
<dbReference type="Proteomes" id="UP000188637">
    <property type="component" value="Unassembled WGS sequence"/>
</dbReference>
<evidence type="ECO:0000313" key="1">
    <source>
        <dbReference type="EMBL" id="ONI40933.1"/>
    </source>
</evidence>
<sequence length="341" mass="39969">MRLVPTTDLKDDIKVALDVYTYEGNLLLKKGSFITEAIIEKLLLFNLNYIYIIDEFCFDKNADWNPHIETYKLIKNHILIEQIGMDLTHSKHGLIDLAYIYDLREDLLELLIQNQEEYKIVYTPIIFSPHCRITKNIYIAMNSVLLGLKLKLPKEELEFIFMGSLLKDVALHSTNVVKCRRMHPYLGYKFLQHDYDLDDKVLEIVLQHHERLDGSGYPFKLKSESISKLSKIVSLIEILYDIRASQNILYGRYSKKQFEYLLQYDKEILDVFLTNVELYSKDMMIQLSSGDTGVVIENNYDDVFRPVIKIIKEKQFSKGTVIELIKCPKLKITSILYFPED</sequence>
<keyword evidence="2" id="KW-1185">Reference proteome</keyword>
<accession>A0ACC8XDP0</accession>